<dbReference type="Proteomes" id="UP000036958">
    <property type="component" value="Unassembled WGS sequence"/>
</dbReference>
<comment type="caution">
    <text evidence="2">The sequence shown here is derived from an EMBL/GenBank/DDBJ whole genome shotgun (WGS) entry which is preliminary data.</text>
</comment>
<protein>
    <recommendedName>
        <fullName evidence="4">SIMPL domain-containing protein</fullName>
    </recommendedName>
</protein>
<dbReference type="AlphaFoldDB" id="A0A0L8VEB6"/>
<proteinExistence type="predicted"/>
<dbReference type="GO" id="GO:0006974">
    <property type="term" value="P:DNA damage response"/>
    <property type="evidence" value="ECO:0007669"/>
    <property type="project" value="TreeGrafter"/>
</dbReference>
<evidence type="ECO:0000313" key="2">
    <source>
        <dbReference type="EMBL" id="KOH46801.1"/>
    </source>
</evidence>
<accession>A0A0L8VEB6</accession>
<feature type="chain" id="PRO_5005591670" description="SIMPL domain-containing protein" evidence="1">
    <location>
        <begin position="31"/>
        <end position="255"/>
    </location>
</feature>
<organism evidence="2 3">
    <name type="scientific">Sunxiuqinia dokdonensis</name>
    <dbReference type="NCBI Taxonomy" id="1409788"/>
    <lineage>
        <taxon>Bacteria</taxon>
        <taxon>Pseudomonadati</taxon>
        <taxon>Bacteroidota</taxon>
        <taxon>Bacteroidia</taxon>
        <taxon>Marinilabiliales</taxon>
        <taxon>Prolixibacteraceae</taxon>
        <taxon>Sunxiuqinia</taxon>
    </lineage>
</organism>
<dbReference type="PANTHER" id="PTHR34387">
    <property type="entry name" value="SLR1258 PROTEIN"/>
    <property type="match status" value="1"/>
</dbReference>
<evidence type="ECO:0000256" key="1">
    <source>
        <dbReference type="SAM" id="SignalP"/>
    </source>
</evidence>
<dbReference type="Gene3D" id="3.30.110.170">
    <property type="entry name" value="Protein of unknown function (DUF541), domain 1"/>
    <property type="match status" value="1"/>
</dbReference>
<dbReference type="EMBL" id="LGIA01000018">
    <property type="protein sequence ID" value="KOH46801.1"/>
    <property type="molecule type" value="Genomic_DNA"/>
</dbReference>
<keyword evidence="1" id="KW-0732">Signal</keyword>
<keyword evidence="3" id="KW-1185">Reference proteome</keyword>
<dbReference type="InterPro" id="IPR007497">
    <property type="entry name" value="SIMPL/DUF541"/>
</dbReference>
<reference evidence="3" key="1">
    <citation type="submission" date="2015-07" db="EMBL/GenBank/DDBJ databases">
        <title>Genome sequencing of Sunxiuqinia dokdonensis strain SK.</title>
        <authorList>
            <person name="Ahn S."/>
            <person name="Kim B.-C."/>
        </authorList>
    </citation>
    <scope>NUCLEOTIDE SEQUENCE [LARGE SCALE GENOMIC DNA]</scope>
    <source>
        <strain evidence="3">SK</strain>
    </source>
</reference>
<gene>
    <name evidence="2" type="ORF">NC99_03870</name>
</gene>
<sequence length="255" mass="29130">MNPLETIKLSIMKASKLILILLLFSVSSFAQTEPNPLHSTPYIEVTGEGELEIVPNEIFLQFTLKERYDGKTKINIEDLEKKMKQHLKVNKFDLSKLSLADADANFVTIKRKNKDVLASKDFIIEVSSTQELADVWEILDEIDAANAHVQRVDHSEMEDFKKEVKIKAIKNAKEKASYLLEAVDEQVGRALFIQERENYSQPFAEKMMIRGVASFQNDELEIADEPAISFKKIKLTYKVFARFAIEGHPVELLNP</sequence>
<dbReference type="Pfam" id="PF04402">
    <property type="entry name" value="SIMPL"/>
    <property type="match status" value="1"/>
</dbReference>
<dbReference type="STRING" id="1409788.NC99_03870"/>
<evidence type="ECO:0000313" key="3">
    <source>
        <dbReference type="Proteomes" id="UP000036958"/>
    </source>
</evidence>
<evidence type="ECO:0008006" key="4">
    <source>
        <dbReference type="Google" id="ProtNLM"/>
    </source>
</evidence>
<dbReference type="PANTHER" id="PTHR34387:SF1">
    <property type="entry name" value="PERIPLASMIC IMMUNOGENIC PROTEIN"/>
    <property type="match status" value="1"/>
</dbReference>
<name>A0A0L8VEB6_9BACT</name>
<dbReference type="InterPro" id="IPR052022">
    <property type="entry name" value="26kDa_periplasmic_antigen"/>
</dbReference>
<feature type="signal peptide" evidence="1">
    <location>
        <begin position="1"/>
        <end position="30"/>
    </location>
</feature>
<dbReference type="OrthoDB" id="1118849at2"/>